<keyword evidence="2" id="KW-1185">Reference proteome</keyword>
<organism evidence="1 2">
    <name type="scientific">Mycena alexandri</name>
    <dbReference type="NCBI Taxonomy" id="1745969"/>
    <lineage>
        <taxon>Eukaryota</taxon>
        <taxon>Fungi</taxon>
        <taxon>Dikarya</taxon>
        <taxon>Basidiomycota</taxon>
        <taxon>Agaricomycotina</taxon>
        <taxon>Agaricomycetes</taxon>
        <taxon>Agaricomycetidae</taxon>
        <taxon>Agaricales</taxon>
        <taxon>Marasmiineae</taxon>
        <taxon>Mycenaceae</taxon>
        <taxon>Mycena</taxon>
    </lineage>
</organism>
<dbReference type="AlphaFoldDB" id="A0AAD6S7F4"/>
<accession>A0AAD6S7F4</accession>
<dbReference type="Proteomes" id="UP001218188">
    <property type="component" value="Unassembled WGS sequence"/>
</dbReference>
<proteinExistence type="predicted"/>
<evidence type="ECO:0000313" key="2">
    <source>
        <dbReference type="Proteomes" id="UP001218188"/>
    </source>
</evidence>
<evidence type="ECO:0000313" key="1">
    <source>
        <dbReference type="EMBL" id="KAJ7022260.1"/>
    </source>
</evidence>
<comment type="caution">
    <text evidence="1">The sequence shown here is derived from an EMBL/GenBank/DDBJ whole genome shotgun (WGS) entry which is preliminary data.</text>
</comment>
<gene>
    <name evidence="1" type="ORF">C8F04DRAFT_1311544</name>
</gene>
<protein>
    <submittedName>
        <fullName evidence="1">Uncharacterized protein</fullName>
    </submittedName>
</protein>
<name>A0AAD6S7F4_9AGAR</name>
<dbReference type="EMBL" id="JARJCM010000213">
    <property type="protein sequence ID" value="KAJ7022260.1"/>
    <property type="molecule type" value="Genomic_DNA"/>
</dbReference>
<sequence length="213" mass="22850">MGDASEHGFAEAAQLLKLVGIDAKAMLAAYESPSPAAPKAAQTKRLRAPQSLLELLTLYENVPLKSSKDEHGFEACQLALAAESLDKSLAIAAHPDDTEASIKELCADIKTHLKIETPVTPPTLVTLQLVANNALNDLLLVSERLRHQTKSTSQAVQQHGRLSTVLVKGNSGISEEKGPSLRETLLKKLAAIVPVSDTLRAPTVSVFFRLFTV</sequence>
<reference evidence="1" key="1">
    <citation type="submission" date="2023-03" db="EMBL/GenBank/DDBJ databases">
        <title>Massive genome expansion in bonnet fungi (Mycena s.s.) driven by repeated elements and novel gene families across ecological guilds.</title>
        <authorList>
            <consortium name="Lawrence Berkeley National Laboratory"/>
            <person name="Harder C.B."/>
            <person name="Miyauchi S."/>
            <person name="Viragh M."/>
            <person name="Kuo A."/>
            <person name="Thoen E."/>
            <person name="Andreopoulos B."/>
            <person name="Lu D."/>
            <person name="Skrede I."/>
            <person name="Drula E."/>
            <person name="Henrissat B."/>
            <person name="Morin E."/>
            <person name="Kohler A."/>
            <person name="Barry K."/>
            <person name="LaButti K."/>
            <person name="Morin E."/>
            <person name="Salamov A."/>
            <person name="Lipzen A."/>
            <person name="Mereny Z."/>
            <person name="Hegedus B."/>
            <person name="Baldrian P."/>
            <person name="Stursova M."/>
            <person name="Weitz H."/>
            <person name="Taylor A."/>
            <person name="Grigoriev I.V."/>
            <person name="Nagy L.G."/>
            <person name="Martin F."/>
            <person name="Kauserud H."/>
        </authorList>
    </citation>
    <scope>NUCLEOTIDE SEQUENCE</scope>
    <source>
        <strain evidence="1">CBHHK200</strain>
    </source>
</reference>